<accession>A0ABQ4PTT1</accession>
<protein>
    <submittedName>
        <fullName evidence="2">Uncharacterized protein</fullName>
    </submittedName>
</protein>
<dbReference type="RefSeq" id="WP_284358835.1">
    <property type="nucleotide sequence ID" value="NZ_BPFZ01000002.1"/>
</dbReference>
<dbReference type="EMBL" id="BPFZ01000002">
    <property type="protein sequence ID" value="GIU66335.1"/>
    <property type="molecule type" value="Genomic_DNA"/>
</dbReference>
<dbReference type="Proteomes" id="UP001161064">
    <property type="component" value="Unassembled WGS sequence"/>
</dbReference>
<gene>
    <name evidence="2" type="ORF">PsB1_0489</name>
</gene>
<feature type="region of interest" description="Disordered" evidence="1">
    <location>
        <begin position="39"/>
        <end position="95"/>
    </location>
</feature>
<reference evidence="2" key="2">
    <citation type="journal article" date="2023" name="ISME Commun">
        <title>Characterization of a bloom-associated alphaproteobacterial lineage, 'Candidatus Phycosocius': insights into freshwater algal-bacterial interactions.</title>
        <authorList>
            <person name="Tanabe Y."/>
            <person name="Yamaguchi H."/>
            <person name="Yoshida M."/>
            <person name="Kai A."/>
            <person name="Okazaki Y."/>
        </authorList>
    </citation>
    <scope>NUCLEOTIDE SEQUENCE</scope>
    <source>
        <strain evidence="2">BOTRYCO-1</strain>
    </source>
</reference>
<organism evidence="2 3">
    <name type="scientific">Candidatus Phycosocius spiralis</name>
    <dbReference type="NCBI Taxonomy" id="2815099"/>
    <lineage>
        <taxon>Bacteria</taxon>
        <taxon>Pseudomonadati</taxon>
        <taxon>Pseudomonadota</taxon>
        <taxon>Alphaproteobacteria</taxon>
        <taxon>Caulobacterales</taxon>
        <taxon>Caulobacterales incertae sedis</taxon>
        <taxon>Candidatus Phycosocius</taxon>
    </lineage>
</organism>
<name>A0ABQ4PTT1_9PROT</name>
<evidence type="ECO:0000256" key="1">
    <source>
        <dbReference type="SAM" id="MobiDB-lite"/>
    </source>
</evidence>
<evidence type="ECO:0000313" key="3">
    <source>
        <dbReference type="Proteomes" id="UP001161064"/>
    </source>
</evidence>
<sequence>MKIDPTPFMQSGALAQALAKSRMEANEARKAFDSLLGNANQRPVMYPPPAMASAQREPKAVETRIAQRQEPEKDEEPTPSPEPMQRSGRVLDIRV</sequence>
<keyword evidence="3" id="KW-1185">Reference proteome</keyword>
<reference evidence="2" key="1">
    <citation type="submission" date="2021-05" db="EMBL/GenBank/DDBJ databases">
        <authorList>
            <person name="Tanabe Y."/>
        </authorList>
    </citation>
    <scope>NUCLEOTIDE SEQUENCE</scope>
    <source>
        <strain evidence="2">BOTRYCO-1</strain>
    </source>
</reference>
<proteinExistence type="predicted"/>
<feature type="compositionally biased region" description="Basic and acidic residues" evidence="1">
    <location>
        <begin position="56"/>
        <end position="71"/>
    </location>
</feature>
<comment type="caution">
    <text evidence="2">The sequence shown here is derived from an EMBL/GenBank/DDBJ whole genome shotgun (WGS) entry which is preliminary data.</text>
</comment>
<evidence type="ECO:0000313" key="2">
    <source>
        <dbReference type="EMBL" id="GIU66335.1"/>
    </source>
</evidence>